<dbReference type="EMBL" id="CYZF01000008">
    <property type="protein sequence ID" value="CUO94641.1"/>
    <property type="molecule type" value="Genomic_DNA"/>
</dbReference>
<dbReference type="Proteomes" id="UP000095419">
    <property type="component" value="Unassembled WGS sequence"/>
</dbReference>
<dbReference type="AlphaFoldDB" id="A0A174J7K1"/>
<evidence type="ECO:0000313" key="2">
    <source>
        <dbReference type="Proteomes" id="UP000095419"/>
    </source>
</evidence>
<evidence type="ECO:0008006" key="3">
    <source>
        <dbReference type="Google" id="ProtNLM"/>
    </source>
</evidence>
<protein>
    <recommendedName>
        <fullName evidence="3">Rad50/SbcC-type AAA domain-containing protein</fullName>
    </recommendedName>
</protein>
<proteinExistence type="predicted"/>
<gene>
    <name evidence="1" type="ORF">ERS417307_02785</name>
</gene>
<sequence>MIFNSIYIEEAGNKRLIVFSDRNNLIHSLANSKGKTTLLRLMLYSIGYSIPNTKHIKFENCKVESQITLDSGEVLVLCRESRDYIELKQNDSVVTYVLPSDEAALHKIIFKANYPELINNLLGIFYFDQEKGWTLLNRGVVIGSIRFNIEELIRGIAEIDCSELYRQKETKRQDLLKYKQMFSVSKYQETIDSESNNLAGESYNSLIDSKINQCKMRHNLLKKELSRIDKVLKENKHFRNFIGEIGLLVKTPNGDTIAVTENNIVGLNDAIDFLVAKRKLIATQYNQIQAEICKYEKERRFEEQQLSFFDNVETIADIFDKRISTIPINEVAVKKGIAKLEKEIAEINSKIKDLTRAANSVITPIFNNTRKYLTELGLDGESISEKYLFTSNLKELSGAILHKTVFAFRLACLLEVEKHLNIKMPIILDSPSGKEIDHQNIEAMIKILKRDFSENQIIIASIYEYDLININKINIVNRLIE</sequence>
<organism evidence="1 2">
    <name type="scientific">Bacteroides uniformis</name>
    <dbReference type="NCBI Taxonomy" id="820"/>
    <lineage>
        <taxon>Bacteria</taxon>
        <taxon>Pseudomonadati</taxon>
        <taxon>Bacteroidota</taxon>
        <taxon>Bacteroidia</taxon>
        <taxon>Bacteroidales</taxon>
        <taxon>Bacteroidaceae</taxon>
        <taxon>Bacteroides</taxon>
    </lineage>
</organism>
<name>A0A174J7K1_BACUN</name>
<reference evidence="1 2" key="1">
    <citation type="submission" date="2015-09" db="EMBL/GenBank/DDBJ databases">
        <authorList>
            <consortium name="Pathogen Informatics"/>
        </authorList>
    </citation>
    <scope>NUCLEOTIDE SEQUENCE [LARGE SCALE GENOMIC DNA]</scope>
    <source>
        <strain evidence="1 2">2789STDY5608791</strain>
    </source>
</reference>
<dbReference type="SUPFAM" id="SSF52540">
    <property type="entry name" value="P-loop containing nucleoside triphosphate hydrolases"/>
    <property type="match status" value="1"/>
</dbReference>
<dbReference type="RefSeq" id="WP_025074120.1">
    <property type="nucleotide sequence ID" value="NZ_CYZF01000008.1"/>
</dbReference>
<evidence type="ECO:0000313" key="1">
    <source>
        <dbReference type="EMBL" id="CUO94641.1"/>
    </source>
</evidence>
<accession>A0A174J7K1</accession>
<dbReference type="InterPro" id="IPR027417">
    <property type="entry name" value="P-loop_NTPase"/>
</dbReference>